<dbReference type="Gene3D" id="3.30.160.170">
    <property type="entry name" value="FlaG-like"/>
    <property type="match status" value="1"/>
</dbReference>
<evidence type="ECO:0000313" key="2">
    <source>
        <dbReference type="EMBL" id="NWH04075.1"/>
    </source>
</evidence>
<name>A0A850T5A1_9BACT</name>
<dbReference type="PANTHER" id="PTHR37166:SF1">
    <property type="entry name" value="PROTEIN FLAG"/>
    <property type="match status" value="1"/>
</dbReference>
<accession>A0A850T5A1</accession>
<dbReference type="SUPFAM" id="SSF160214">
    <property type="entry name" value="FlaG-like"/>
    <property type="match status" value="1"/>
</dbReference>
<dbReference type="PANTHER" id="PTHR37166">
    <property type="entry name" value="PROTEIN FLAG"/>
    <property type="match status" value="1"/>
</dbReference>
<dbReference type="EMBL" id="JACADJ010000007">
    <property type="protein sequence ID" value="NWH04075.1"/>
    <property type="molecule type" value="Genomic_DNA"/>
</dbReference>
<feature type="compositionally biased region" description="Basic and acidic residues" evidence="1">
    <location>
        <begin position="60"/>
        <end position="74"/>
    </location>
</feature>
<dbReference type="RefSeq" id="WP_178365525.1">
    <property type="nucleotide sequence ID" value="NZ_JACADJ010000007.1"/>
</dbReference>
<evidence type="ECO:0000313" key="3">
    <source>
        <dbReference type="Proteomes" id="UP000553343"/>
    </source>
</evidence>
<comment type="caution">
    <text evidence="2">The sequence shown here is derived from an EMBL/GenBank/DDBJ whole genome shotgun (WGS) entry which is preliminary data.</text>
</comment>
<protein>
    <submittedName>
        <fullName evidence="2">Flagellar protein FlaG</fullName>
    </submittedName>
</protein>
<proteinExistence type="predicted"/>
<sequence>MNVTGNAITNTDRPDTSIKVKETAAASVNADMATLSELKQAASSSASIKRDESQSQASEQKSEDRGNQAKLTRKDVEDMVDAFEDFANTVQTRLNFTIDEDTEDMVVKIMDKETNEVIKQFPAEEILELREKMQDLSGLLFSTNV</sequence>
<keyword evidence="2" id="KW-0969">Cilium</keyword>
<keyword evidence="2" id="KW-0966">Cell projection</keyword>
<gene>
    <name evidence="2" type="ORF">HXW94_03560</name>
</gene>
<dbReference type="InterPro" id="IPR035924">
    <property type="entry name" value="FlaG-like_sf"/>
</dbReference>
<dbReference type="AlphaFoldDB" id="A0A850T5A1"/>
<keyword evidence="3" id="KW-1185">Reference proteome</keyword>
<evidence type="ECO:0000256" key="1">
    <source>
        <dbReference type="SAM" id="MobiDB-lite"/>
    </source>
</evidence>
<dbReference type="Pfam" id="PF03646">
    <property type="entry name" value="FlaG"/>
    <property type="match status" value="1"/>
</dbReference>
<keyword evidence="2" id="KW-0282">Flagellum</keyword>
<dbReference type="InterPro" id="IPR005186">
    <property type="entry name" value="FlaG"/>
</dbReference>
<organism evidence="2 3">
    <name type="scientific">Desulfobacter latus</name>
    <dbReference type="NCBI Taxonomy" id="2292"/>
    <lineage>
        <taxon>Bacteria</taxon>
        <taxon>Pseudomonadati</taxon>
        <taxon>Thermodesulfobacteriota</taxon>
        <taxon>Desulfobacteria</taxon>
        <taxon>Desulfobacterales</taxon>
        <taxon>Desulfobacteraceae</taxon>
        <taxon>Desulfobacter</taxon>
    </lineage>
</organism>
<reference evidence="2 3" key="1">
    <citation type="submission" date="2020-06" db="EMBL/GenBank/DDBJ databases">
        <title>High-quality draft genome of sulfate reducer Desulfobacter latus type strain AcrS2 isolated from marine sediment.</title>
        <authorList>
            <person name="Hoppe M."/>
            <person name="Larsen C.K."/>
            <person name="Marshall I.P.G."/>
            <person name="Schramm A."/>
            <person name="Marietou A.G."/>
        </authorList>
    </citation>
    <scope>NUCLEOTIDE SEQUENCE [LARGE SCALE GENOMIC DNA]</scope>
    <source>
        <strain evidence="2 3">AcRS2</strain>
    </source>
</reference>
<feature type="region of interest" description="Disordered" evidence="1">
    <location>
        <begin position="39"/>
        <end position="74"/>
    </location>
</feature>
<dbReference type="Proteomes" id="UP000553343">
    <property type="component" value="Unassembled WGS sequence"/>
</dbReference>